<protein>
    <submittedName>
        <fullName evidence="2">Uncharacterized protein</fullName>
    </submittedName>
</protein>
<reference evidence="2" key="1">
    <citation type="submission" date="2020-11" db="EMBL/GenBank/DDBJ databases">
        <authorList>
            <person name="Tran Van P."/>
        </authorList>
    </citation>
    <scope>NUCLEOTIDE SEQUENCE</scope>
</reference>
<proteinExistence type="predicted"/>
<name>A0A7R9A6I4_9CRUS</name>
<feature type="region of interest" description="Disordered" evidence="1">
    <location>
        <begin position="613"/>
        <end position="644"/>
    </location>
</feature>
<feature type="compositionally biased region" description="Gly residues" evidence="1">
    <location>
        <begin position="613"/>
        <end position="633"/>
    </location>
</feature>
<sequence>MTNKNMGDRKCEELFKILQRGKEILLNANESSNYDLHPDEKNGNDFDTTPPDPTGMMKLNAGHRLSEDFREKMKQWYAEYEQIALIANYGDIKESVDEWANNFAQNVGVNLPSDKKPTFDEEAYIEKCSEHVDLLEAMHGIMSDDVWTLNGIGPGGLTTMEWLRFRMGSYSNFGCRFFDIGRFQSALYCFQRSTSVAGATILASKAEELLKSKQTELALYYYRVLLDKPSHQEEAVEMKYKPVEKLRQTNFVKTMLHADYLLKMLSMGCEVSSKAPFKMRDATGPSGFVTSLPDGIQELVKAISMRKDGQTVGNAHRFWIEAGKLPYHVVADDENKLVNYMFGYCPMKVRTHILKRNALGELVDDCDNDDDIDAEMTPEKEFAADFSHFYDEIGGHFPVLLRLRELHKLGAVYMILKNFADNMEESKKSVVIDTEPIKRLLREMKSQIEYPMNTDRQRNWLFYETLRENGVSESEVDQNELDRVMSNIKKQLAEADRKIVSNIAEGLEKNLKMRQNSLKNLVEIWLNQNANEALVSNIANHLKDRRIADLSQFSIFASKLGIFFKDSEDICEEDHSECVWVPSAFHKRCPCRVYGGVLLVQRLEAYGGGNGGGNTGGNGGGNTGGNGDGSGGGGKHDNKLHRNNKKFTSPNMVFYTINIFCRETGAFVDTYKIGISADPRKTKGIPRRLYVQIKALNEGRVQGLVHDHTKFEYRGRHHIFKDPMERGELEELETKRILAYLTKRDRSIVGNNCHTAKQGRKDMASRNLENPDIQATEMKNVTSQ</sequence>
<dbReference type="Proteomes" id="UP000677054">
    <property type="component" value="Unassembled WGS sequence"/>
</dbReference>
<feature type="region of interest" description="Disordered" evidence="1">
    <location>
        <begin position="757"/>
        <end position="784"/>
    </location>
</feature>
<organism evidence="2">
    <name type="scientific">Darwinula stevensoni</name>
    <dbReference type="NCBI Taxonomy" id="69355"/>
    <lineage>
        <taxon>Eukaryota</taxon>
        <taxon>Metazoa</taxon>
        <taxon>Ecdysozoa</taxon>
        <taxon>Arthropoda</taxon>
        <taxon>Crustacea</taxon>
        <taxon>Oligostraca</taxon>
        <taxon>Ostracoda</taxon>
        <taxon>Podocopa</taxon>
        <taxon>Podocopida</taxon>
        <taxon>Darwinulocopina</taxon>
        <taxon>Darwinuloidea</taxon>
        <taxon>Darwinulidae</taxon>
        <taxon>Darwinula</taxon>
    </lineage>
</organism>
<evidence type="ECO:0000256" key="1">
    <source>
        <dbReference type="SAM" id="MobiDB-lite"/>
    </source>
</evidence>
<dbReference type="EMBL" id="LR900240">
    <property type="protein sequence ID" value="CAD7244832.1"/>
    <property type="molecule type" value="Genomic_DNA"/>
</dbReference>
<dbReference type="AlphaFoldDB" id="A0A7R9A6I4"/>
<dbReference type="EMBL" id="CAJPEV010000723">
    <property type="protein sequence ID" value="CAG0887913.1"/>
    <property type="molecule type" value="Genomic_DNA"/>
</dbReference>
<gene>
    <name evidence="2" type="ORF">DSTB1V02_LOCUS4719</name>
</gene>
<evidence type="ECO:0000313" key="3">
    <source>
        <dbReference type="Proteomes" id="UP000677054"/>
    </source>
</evidence>
<accession>A0A7R9A6I4</accession>
<dbReference type="OrthoDB" id="10032891at2759"/>
<keyword evidence="3" id="KW-1185">Reference proteome</keyword>
<evidence type="ECO:0000313" key="2">
    <source>
        <dbReference type="EMBL" id="CAD7244832.1"/>
    </source>
</evidence>